<dbReference type="InParanoid" id="I1BRD5"/>
<reference evidence="1 2" key="1">
    <citation type="journal article" date="2009" name="PLoS Genet.">
        <title>Genomic analysis of the basal lineage fungus Rhizopus oryzae reveals a whole-genome duplication.</title>
        <authorList>
            <person name="Ma L.-J."/>
            <person name="Ibrahim A.S."/>
            <person name="Skory C."/>
            <person name="Grabherr M.G."/>
            <person name="Burger G."/>
            <person name="Butler M."/>
            <person name="Elias M."/>
            <person name="Idnurm A."/>
            <person name="Lang B.F."/>
            <person name="Sone T."/>
            <person name="Abe A."/>
            <person name="Calvo S.E."/>
            <person name="Corrochano L.M."/>
            <person name="Engels R."/>
            <person name="Fu J."/>
            <person name="Hansberg W."/>
            <person name="Kim J.-M."/>
            <person name="Kodira C.D."/>
            <person name="Koehrsen M.J."/>
            <person name="Liu B."/>
            <person name="Miranda-Saavedra D."/>
            <person name="O'Leary S."/>
            <person name="Ortiz-Castellanos L."/>
            <person name="Poulter R."/>
            <person name="Rodriguez-Romero J."/>
            <person name="Ruiz-Herrera J."/>
            <person name="Shen Y.-Q."/>
            <person name="Zeng Q."/>
            <person name="Galagan J."/>
            <person name="Birren B.W."/>
            <person name="Cuomo C.A."/>
            <person name="Wickes B.L."/>
        </authorList>
    </citation>
    <scope>NUCLEOTIDE SEQUENCE [LARGE SCALE GENOMIC DNA]</scope>
    <source>
        <strain evidence="2">RA 99-880 / ATCC MYA-4621 / FGSC 9543 / NRRL 43880</strain>
    </source>
</reference>
<sequence>MGFPIKIYLCKIYSYNQSNLFYFTISHSYTKDVTYMLKNFTKTKDTDHYADQDIQFVKLFTNE</sequence>
<dbReference type="RefSeq" id="XP_067514161.1">
    <property type="nucleotide sequence ID" value="XM_067658060.1"/>
</dbReference>
<evidence type="ECO:0000313" key="2">
    <source>
        <dbReference type="Proteomes" id="UP000009138"/>
    </source>
</evidence>
<dbReference type="Proteomes" id="UP000009138">
    <property type="component" value="Unassembled WGS sequence"/>
</dbReference>
<proteinExistence type="predicted"/>
<dbReference type="GeneID" id="93610441"/>
<evidence type="ECO:0000313" key="1">
    <source>
        <dbReference type="EMBL" id="EIE78765.1"/>
    </source>
</evidence>
<dbReference type="AlphaFoldDB" id="I1BRD5"/>
<protein>
    <submittedName>
        <fullName evidence="1">Uncharacterized protein</fullName>
    </submittedName>
</protein>
<accession>I1BRD5</accession>
<gene>
    <name evidence="1" type="ORF">RO3G_03470</name>
</gene>
<dbReference type="EMBL" id="CH476733">
    <property type="protein sequence ID" value="EIE78765.1"/>
    <property type="molecule type" value="Genomic_DNA"/>
</dbReference>
<name>I1BRD5_RHIO9</name>
<dbReference type="VEuPathDB" id="FungiDB:RO3G_03470"/>
<organism evidence="1 2">
    <name type="scientific">Rhizopus delemar (strain RA 99-880 / ATCC MYA-4621 / FGSC 9543 / NRRL 43880)</name>
    <name type="common">Mucormycosis agent</name>
    <name type="synonym">Rhizopus arrhizus var. delemar</name>
    <dbReference type="NCBI Taxonomy" id="246409"/>
    <lineage>
        <taxon>Eukaryota</taxon>
        <taxon>Fungi</taxon>
        <taxon>Fungi incertae sedis</taxon>
        <taxon>Mucoromycota</taxon>
        <taxon>Mucoromycotina</taxon>
        <taxon>Mucoromycetes</taxon>
        <taxon>Mucorales</taxon>
        <taxon>Mucorineae</taxon>
        <taxon>Rhizopodaceae</taxon>
        <taxon>Rhizopus</taxon>
    </lineage>
</organism>
<keyword evidence="2" id="KW-1185">Reference proteome</keyword>